<proteinExistence type="predicted"/>
<dbReference type="InterPro" id="IPR051957">
    <property type="entry name" value="CRISP-LCCL_domain"/>
</dbReference>
<dbReference type="Gene3D" id="2.60.120.560">
    <property type="entry name" value="Exo-inulinase, domain 1"/>
    <property type="match status" value="1"/>
</dbReference>
<accession>A0A0F7V1Q9</accession>
<dbReference type="Pfam" id="PF03815">
    <property type="entry name" value="LCCL"/>
    <property type="match status" value="1"/>
</dbReference>
<dbReference type="PANTHER" id="PTHR31331:SF1">
    <property type="entry name" value="CYSTEINE RICH SECRETORY PROTEIN LCCL DOMAIN CONTAINING 2"/>
    <property type="match status" value="1"/>
</dbReference>
<evidence type="ECO:0000313" key="4">
    <source>
        <dbReference type="EMBL" id="CEL74060.1"/>
    </source>
</evidence>
<gene>
    <name evidence="4" type="ORF">BN1205_049040</name>
</gene>
<dbReference type="PROSITE" id="PS50820">
    <property type="entry name" value="LCCL"/>
    <property type="match status" value="1"/>
</dbReference>
<dbReference type="InterPro" id="IPR004043">
    <property type="entry name" value="LCCL"/>
</dbReference>
<dbReference type="SUPFAM" id="SSF69848">
    <property type="entry name" value="LCCL domain"/>
    <property type="match status" value="1"/>
</dbReference>
<sequence>MVNCTAIFSTMGIPGVLLVSLSLLAVSFPVCSGQENAYTFVNSKASSTFGPEFDALRAIQAGAGYWSSSGHHSGDEAVTWTGFFESPAYLKGLRVRWAYSPEELWRTNANQQFIAARSKPPKCLTLQDGNTAAGVGDIAKSFNAAATCSSVADSKHMPMNAVDGDPTTYWASEAFGDANPHPVDFSVNLGKPARVSGVRIDWEYPAQAYRIDGSLDGTAFSELASNMANPSNSTLEVFAGSEAQFLRIALLQPHSKNGKVGDKYFYGIRDVEVLANRLQTVVGDCREAANSNDARDKYFVESTSTFDPAFADKISSIDDDVLDRTEALDKKTNELRNVLPHAKACLSEKQEYEGRIVKSAAESASIVGQHDQFTEMQTSNQPIHMELSPEPLVLRSADHLQAIKDATELIGNCLQDLYSGSTDLTALLMSQSSLSTELGRMTPAAGVGLAGKNTSYFDMDLSDIAAVVCSTNAMEGEDVLPHVDIPCDATAEEHEAFRGIINTNVVVECPPGCEEHSTLPVYGSGGVYSDSSSVCRAAIHAGVIKSGGVVNISLESPRESYEGSTRNGIKSAALNTPNNVELVDLVMGEALRGELPSRSRGVAFRSIRVGPVAKDCPIEEFAAPASSFLELTSSSNLESTAEASETPNEKQENVMLDPSVALVIRQMLQQMDAIHGVDPATVFAAQSQAAEAVREIKKYLKSAEVLQRKQAARTEELYLAGEDLMTKILAEAGRYFNGLEELYVELERAEEQRLEEAGFSSFELNYETMPFSQTFAVYDTLRVKNGPSSWGYSEDTVAGHRNMIVQTSAIIGSHDGDGTFAMLKGHRFFDFIAQADLYAVGSGSIGVSFRMRDPNNMFLFEANRERGYKRLIRIDSGDAVIIAQRDDGGYEGGTCVLDERFLSGSIGLYSSGMDGGVFFDNVRIKAKTCSHISREAPPLPPRCARFIEMYLERPEALYEVPVLDGGDTKPLWQYKARHYKCHMYLVYSVKPMPSHIRINLSRTENGVKKTLASKAITPHTGQWNRVELQFHGPDVVVLLSAGNGHQEALKAKLPDEGDHGQVGLLSAHCDHHAFDRLSLSPPETIEEATNVAESRNKKSW</sequence>
<feature type="domain" description="F5/8 type C" evidence="2">
    <location>
        <begin position="123"/>
        <end position="248"/>
    </location>
</feature>
<evidence type="ECO:0000259" key="2">
    <source>
        <dbReference type="PROSITE" id="PS50022"/>
    </source>
</evidence>
<dbReference type="Gene3D" id="2.170.130.20">
    <property type="entry name" value="LCCL-like domain"/>
    <property type="match status" value="1"/>
</dbReference>
<dbReference type="Pfam" id="PF00754">
    <property type="entry name" value="F5_F8_type_C"/>
    <property type="match status" value="1"/>
</dbReference>
<feature type="domain" description="LCCL" evidence="3">
    <location>
        <begin position="495"/>
        <end position="581"/>
    </location>
</feature>
<dbReference type="SUPFAM" id="SSF49785">
    <property type="entry name" value="Galactose-binding domain-like"/>
    <property type="match status" value="1"/>
</dbReference>
<name>A0A0F7V1Q9_TOXGV</name>
<organism evidence="4">
    <name type="scientific">Toxoplasma gondii (strain ATCC 50861 / VEG)</name>
    <dbReference type="NCBI Taxonomy" id="432359"/>
    <lineage>
        <taxon>Eukaryota</taxon>
        <taxon>Sar</taxon>
        <taxon>Alveolata</taxon>
        <taxon>Apicomplexa</taxon>
        <taxon>Conoidasida</taxon>
        <taxon>Coccidia</taxon>
        <taxon>Eucoccidiorida</taxon>
        <taxon>Eimeriorina</taxon>
        <taxon>Sarcocystidae</taxon>
        <taxon>Toxoplasma</taxon>
    </lineage>
</organism>
<evidence type="ECO:0000259" key="3">
    <source>
        <dbReference type="PROSITE" id="PS50820"/>
    </source>
</evidence>
<feature type="signal peptide" evidence="1">
    <location>
        <begin position="1"/>
        <end position="33"/>
    </location>
</feature>
<keyword evidence="1" id="KW-0732">Signal</keyword>
<dbReference type="Gene3D" id="2.60.120.260">
    <property type="entry name" value="Galactose-binding domain-like"/>
    <property type="match status" value="1"/>
</dbReference>
<dbReference type="AlphaFoldDB" id="A0A0F7V1Q9"/>
<feature type="chain" id="PRO_5002523880" evidence="1">
    <location>
        <begin position="34"/>
        <end position="1100"/>
    </location>
</feature>
<reference evidence="4" key="1">
    <citation type="journal article" date="2015" name="PLoS ONE">
        <title>Comprehensive Evaluation of Toxoplasma gondii VEG and Neospora caninum LIV Genomes with Tachyzoite Stage Transcriptome and Proteome Defines Novel Transcript Features.</title>
        <authorList>
            <person name="Ramaprasad A."/>
            <person name="Mourier T."/>
            <person name="Naeem R."/>
            <person name="Malas T.B."/>
            <person name="Moussa E."/>
            <person name="Panigrahi A."/>
            <person name="Vermont S.J."/>
            <person name="Otto T.D."/>
            <person name="Wastling J."/>
            <person name="Pain A."/>
        </authorList>
    </citation>
    <scope>NUCLEOTIDE SEQUENCE</scope>
    <source>
        <strain evidence="4">VEG</strain>
    </source>
</reference>
<dbReference type="PROSITE" id="PS50022">
    <property type="entry name" value="FA58C_3"/>
    <property type="match status" value="1"/>
</dbReference>
<dbReference type="InterPro" id="IPR036609">
    <property type="entry name" value="LCCL_sf"/>
</dbReference>
<protein>
    <submittedName>
        <fullName evidence="4">Antigenic protein, putative</fullName>
    </submittedName>
</protein>
<dbReference type="EMBL" id="LN714497">
    <property type="protein sequence ID" value="CEL74060.1"/>
    <property type="molecule type" value="Genomic_DNA"/>
</dbReference>
<dbReference type="SMART" id="SM00603">
    <property type="entry name" value="LCCL"/>
    <property type="match status" value="1"/>
</dbReference>
<dbReference type="PANTHER" id="PTHR31331">
    <property type="entry name" value="LCCL DOMAIN PROTEIN (AFU_ORTHOLOGUE AFUA_5G08630)"/>
    <property type="match status" value="1"/>
</dbReference>
<dbReference type="InterPro" id="IPR008979">
    <property type="entry name" value="Galactose-bd-like_sf"/>
</dbReference>
<evidence type="ECO:0000256" key="1">
    <source>
        <dbReference type="SAM" id="SignalP"/>
    </source>
</evidence>
<dbReference type="InterPro" id="IPR000421">
    <property type="entry name" value="FA58C"/>
</dbReference>